<keyword evidence="2" id="KW-1185">Reference proteome</keyword>
<dbReference type="Proteomes" id="UP000298438">
    <property type="component" value="Unassembled WGS sequence"/>
</dbReference>
<evidence type="ECO:0008006" key="3">
    <source>
        <dbReference type="Google" id="ProtNLM"/>
    </source>
</evidence>
<dbReference type="RefSeq" id="WP_135206097.1">
    <property type="nucleotide sequence ID" value="NZ_SPVF01000072.1"/>
</dbReference>
<gene>
    <name evidence="1" type="ORF">E4L96_04845</name>
</gene>
<dbReference type="AlphaFoldDB" id="A0A4Y9SJ38"/>
<dbReference type="Gene3D" id="3.40.50.2300">
    <property type="match status" value="1"/>
</dbReference>
<protein>
    <recommendedName>
        <fullName evidence="3">ABC transporter substrate-binding protein</fullName>
    </recommendedName>
</protein>
<comment type="caution">
    <text evidence="1">The sequence shown here is derived from an EMBL/GenBank/DDBJ whole genome shotgun (WGS) entry which is preliminary data.</text>
</comment>
<evidence type="ECO:0000313" key="1">
    <source>
        <dbReference type="EMBL" id="TFW25779.1"/>
    </source>
</evidence>
<dbReference type="OrthoDB" id="9178917at2"/>
<sequence>MEIEIVTADDSNLTRRIAEDLRQRVRAIPGSLRKPIAVTIGPVALRREVTQRTGGVILSAYTSSQVWHAIGATQPGVEISGVYAEPNPADQLGLVALLYRRPVRVAAILSSDAAFFRPLLPSVSIEPFGEKDDINKVLNRMAQTQVLLALPDRAVFTTENVRNILLSTYRHGQGVIGFSADMVKSGALATTFSDLQDINIQLTEIIAAYALGGDLPPPQFPRYFRTIVNEGVARSLNLALDDGIRHYARRPVGVPR</sequence>
<evidence type="ECO:0000313" key="2">
    <source>
        <dbReference type="Proteomes" id="UP000298438"/>
    </source>
</evidence>
<reference evidence="1 2" key="1">
    <citation type="submission" date="2019-03" db="EMBL/GenBank/DDBJ databases">
        <title>Draft Genome Sequence of Massilia arenosa sp. nov., a Novel Massilia Species Isolated from a Sandy-loam Maize Soil.</title>
        <authorList>
            <person name="Raths R."/>
            <person name="Peta V."/>
            <person name="Bucking H."/>
        </authorList>
    </citation>
    <scope>NUCLEOTIDE SEQUENCE [LARGE SCALE GENOMIC DNA]</scope>
    <source>
        <strain evidence="1 2">MC02</strain>
    </source>
</reference>
<dbReference type="EMBL" id="SPVF01000072">
    <property type="protein sequence ID" value="TFW25779.1"/>
    <property type="molecule type" value="Genomic_DNA"/>
</dbReference>
<organism evidence="1 2">
    <name type="scientific">Zemynaea arenosa</name>
    <dbReference type="NCBI Taxonomy" id="2561931"/>
    <lineage>
        <taxon>Bacteria</taxon>
        <taxon>Pseudomonadati</taxon>
        <taxon>Pseudomonadota</taxon>
        <taxon>Betaproteobacteria</taxon>
        <taxon>Burkholderiales</taxon>
        <taxon>Oxalobacteraceae</taxon>
        <taxon>Telluria group</taxon>
        <taxon>Zemynaea</taxon>
    </lineage>
</organism>
<name>A0A4Y9SJ38_9BURK</name>
<proteinExistence type="predicted"/>
<accession>A0A4Y9SJ38</accession>